<comment type="caution">
    <text evidence="1">The sequence shown here is derived from an EMBL/GenBank/DDBJ whole genome shotgun (WGS) entry which is preliminary data.</text>
</comment>
<reference evidence="1" key="1">
    <citation type="journal article" date="2015" name="Nature">
        <title>Complex archaea that bridge the gap between prokaryotes and eukaryotes.</title>
        <authorList>
            <person name="Spang A."/>
            <person name="Saw J.H."/>
            <person name="Jorgensen S.L."/>
            <person name="Zaremba-Niedzwiedzka K."/>
            <person name="Martijn J."/>
            <person name="Lind A.E."/>
            <person name="van Eijk R."/>
            <person name="Schleper C."/>
            <person name="Guy L."/>
            <person name="Ettema T.J."/>
        </authorList>
    </citation>
    <scope>NUCLEOTIDE SEQUENCE</scope>
</reference>
<name>A0A0F9Q3T0_9ZZZZ</name>
<organism evidence="1">
    <name type="scientific">marine sediment metagenome</name>
    <dbReference type="NCBI Taxonomy" id="412755"/>
    <lineage>
        <taxon>unclassified sequences</taxon>
        <taxon>metagenomes</taxon>
        <taxon>ecological metagenomes</taxon>
    </lineage>
</organism>
<sequence length="77" mass="9284">MDIVTCFVPAKDFSKKLVTGYRHHSAYGRYPFKFHFKKEVYDWCCKNKIHYKRVDAPKYGFEFESEADVVAIKLRWL</sequence>
<dbReference type="AlphaFoldDB" id="A0A0F9Q3T0"/>
<gene>
    <name evidence="1" type="ORF">LCGC14_1062410</name>
</gene>
<proteinExistence type="predicted"/>
<evidence type="ECO:0000313" key="1">
    <source>
        <dbReference type="EMBL" id="KKN07906.1"/>
    </source>
</evidence>
<accession>A0A0F9Q3T0</accession>
<dbReference type="EMBL" id="LAZR01004516">
    <property type="protein sequence ID" value="KKN07906.1"/>
    <property type="molecule type" value="Genomic_DNA"/>
</dbReference>
<protein>
    <submittedName>
        <fullName evidence="1">Uncharacterized protein</fullName>
    </submittedName>
</protein>